<reference evidence="3 4" key="1">
    <citation type="submission" date="2010-12" db="EMBL/GenBank/DDBJ databases">
        <authorList>
            <person name="Muzny D."/>
            <person name="Qin X."/>
            <person name="Deng J."/>
            <person name="Jiang H."/>
            <person name="Liu Y."/>
            <person name="Qu J."/>
            <person name="Song X.-Z."/>
            <person name="Zhang L."/>
            <person name="Thornton R."/>
            <person name="Coyle M."/>
            <person name="Francisco L."/>
            <person name="Jackson L."/>
            <person name="Javaid M."/>
            <person name="Korchina V."/>
            <person name="Kovar C."/>
            <person name="Mata R."/>
            <person name="Mathew T."/>
            <person name="Ngo R."/>
            <person name="Nguyen L."/>
            <person name="Nguyen N."/>
            <person name="Okwuonu G."/>
            <person name="Ongeri F."/>
            <person name="Pham C."/>
            <person name="Simmons D."/>
            <person name="Wilczek-Boney K."/>
            <person name="Hale W."/>
            <person name="Jakkamsetti A."/>
            <person name="Pham P."/>
            <person name="Ruth R."/>
            <person name="San Lucas F."/>
            <person name="Warren J."/>
            <person name="Zhang J."/>
            <person name="Zhao Z."/>
            <person name="Zhou C."/>
            <person name="Zhu D."/>
            <person name="Lee S."/>
            <person name="Bess C."/>
            <person name="Blankenburg K."/>
            <person name="Forbes L."/>
            <person name="Fu Q."/>
            <person name="Gubbala S."/>
            <person name="Hirani K."/>
            <person name="Jayaseelan J.C."/>
            <person name="Lara F."/>
            <person name="Munidasa M."/>
            <person name="Palculict T."/>
            <person name="Patil S."/>
            <person name="Pu L.-L."/>
            <person name="Saada N."/>
            <person name="Tang L."/>
            <person name="Weissenberger G."/>
            <person name="Zhu Y."/>
            <person name="Hemphill L."/>
            <person name="Shang Y."/>
            <person name="Youmans B."/>
            <person name="Ayvaz T."/>
            <person name="Ross M."/>
            <person name="Santibanez J."/>
            <person name="Aqrawi P."/>
            <person name="Gross S."/>
            <person name="Joshi V."/>
            <person name="Fowler G."/>
            <person name="Nazareth L."/>
            <person name="Reid J."/>
            <person name="Worley K."/>
            <person name="Petrosino J."/>
            <person name="Highlander S."/>
            <person name="Gibbs R."/>
        </authorList>
    </citation>
    <scope>NUCLEOTIDE SEQUENCE [LARGE SCALE GENOMIC DNA]</scope>
    <source>
        <strain evidence="3 4">ATCC 33393</strain>
    </source>
</reference>
<dbReference type="GeneID" id="60799181"/>
<sequence length="542" mass="62306">MKPFIQIHNVYLTPLSPIHIGCGEDFEPTNYVIDNETLFNFEPSHLMLNERERTNLLNAVNKDILAIHNFFSSNKSKIIPLSQYFSAITKGFVSEYNKNIENPAHKEKNGNKVFNQLQIERTAYLPYQGLAFIPGSSFKGAFTTPVLSKRHIDNGGNPLIKREKKTSKTALSLISQKINEDYLYNINNLKSFDEVKENFAHNEFRSIKFSDFSPLNNVQTKIFYCLNFNRELKNGEKTFNTKIVQRRESILPGQYRAFSANLSILDDKVNKLLSLNEYLTINDSYYKKIFIEEMEDLVAKGFVSQNYLNGILNIINKAGFLIRLGKNGSDSKVLKGKNVAQIEIKPKKNQEVYYQDKATTYWLSADSKTQKNNLLPFGWALIEVDPTTENEALKTWCEAQPKSKFDRSEILAKREAQKAEQARLQAEAEAKRLAEQQAEKEKLALLDSLSDNQRLVEAKLVEWNSQERKPFTVSPIFSEAKKLLEDAQQWNKEDRHYLYEKLDPTKSNEGLQKYVDGLSGFSNLKAKSAVEFKKLRNKLVAE</sequence>
<dbReference type="HOGENOM" id="CLU_036878_2_0_6"/>
<evidence type="ECO:0000313" key="3">
    <source>
        <dbReference type="EMBL" id="EFU66961.1"/>
    </source>
</evidence>
<dbReference type="EMBL" id="AEPS01000012">
    <property type="protein sequence ID" value="EFU66961.1"/>
    <property type="molecule type" value="Genomic_DNA"/>
</dbReference>
<protein>
    <submittedName>
        <fullName evidence="3">Uncharacterized protein</fullName>
    </submittedName>
</protein>
<dbReference type="Proteomes" id="UP000032871">
    <property type="component" value="Unassembled WGS sequence"/>
</dbReference>
<comment type="caution">
    <text evidence="3">The sequence shown here is derived from an EMBL/GenBank/DDBJ whole genome shotgun (WGS) entry which is preliminary data.</text>
</comment>
<dbReference type="InterPro" id="IPR010173">
    <property type="entry name" value="CRISPR-assoc_Csm5"/>
</dbReference>
<evidence type="ECO:0000256" key="1">
    <source>
        <dbReference type="ARBA" id="ARBA00022884"/>
    </source>
</evidence>
<dbReference type="PANTHER" id="PTHR38007">
    <property type="entry name" value="CRISPR SYSTEM CMS PROTEIN CSM5"/>
    <property type="match status" value="1"/>
</dbReference>
<feature type="coiled-coil region" evidence="2">
    <location>
        <begin position="407"/>
        <end position="446"/>
    </location>
</feature>
<gene>
    <name evidence="3" type="ORF">HMPREF9064_1735</name>
</gene>
<proteinExistence type="predicted"/>
<keyword evidence="4" id="KW-1185">Reference proteome</keyword>
<organism evidence="3 4">
    <name type="scientific">Aggregatibacter segnis ATCC 33393</name>
    <dbReference type="NCBI Taxonomy" id="888057"/>
    <lineage>
        <taxon>Bacteria</taxon>
        <taxon>Pseudomonadati</taxon>
        <taxon>Pseudomonadota</taxon>
        <taxon>Gammaproteobacteria</taxon>
        <taxon>Pasteurellales</taxon>
        <taxon>Pasteurellaceae</taxon>
        <taxon>Aggregatibacter</taxon>
    </lineage>
</organism>
<evidence type="ECO:0000256" key="2">
    <source>
        <dbReference type="SAM" id="Coils"/>
    </source>
</evidence>
<dbReference type="AlphaFoldDB" id="E6L003"/>
<name>E6L003_9PAST</name>
<dbReference type="OrthoDB" id="24360at2"/>
<keyword evidence="1" id="KW-0694">RNA-binding</keyword>
<evidence type="ECO:0000313" key="4">
    <source>
        <dbReference type="Proteomes" id="UP000032871"/>
    </source>
</evidence>
<keyword evidence="2" id="KW-0175">Coiled coil</keyword>
<dbReference type="GO" id="GO:0003723">
    <property type="term" value="F:RNA binding"/>
    <property type="evidence" value="ECO:0007669"/>
    <property type="project" value="UniProtKB-KW"/>
</dbReference>
<dbReference type="PANTHER" id="PTHR38007:SF1">
    <property type="entry name" value="CRISPR SYSTEM CMS PROTEIN CSM5"/>
    <property type="match status" value="1"/>
</dbReference>
<dbReference type="RefSeq" id="WP_006719556.1">
    <property type="nucleotide sequence ID" value="NZ_GL622200.1"/>
</dbReference>
<accession>E6L003</accession>